<dbReference type="Gene3D" id="1.20.5.500">
    <property type="entry name" value="Single helix bin"/>
    <property type="match status" value="1"/>
</dbReference>
<comment type="function">
    <text evidence="4">Inhibits the enzyme activity of ATPase.</text>
</comment>
<dbReference type="STRING" id="13706.A0A1X2H9Z4"/>
<dbReference type="GO" id="GO:0042030">
    <property type="term" value="F:ATPase inhibitor activity"/>
    <property type="evidence" value="ECO:0007669"/>
    <property type="project" value="InterPro"/>
</dbReference>
<keyword evidence="7" id="KW-1185">Reference proteome</keyword>
<reference evidence="6 7" key="1">
    <citation type="submission" date="2016-07" db="EMBL/GenBank/DDBJ databases">
        <title>Pervasive Adenine N6-methylation of Active Genes in Fungi.</title>
        <authorList>
            <consortium name="DOE Joint Genome Institute"/>
            <person name="Mondo S.J."/>
            <person name="Dannebaum R.O."/>
            <person name="Kuo R.C."/>
            <person name="Labutti K."/>
            <person name="Haridas S."/>
            <person name="Kuo A."/>
            <person name="Salamov A."/>
            <person name="Ahrendt S.R."/>
            <person name="Lipzen A."/>
            <person name="Sullivan W."/>
            <person name="Andreopoulos W.B."/>
            <person name="Clum A."/>
            <person name="Lindquist E."/>
            <person name="Daum C."/>
            <person name="Ramamoorthy G.K."/>
            <person name="Gryganskyi A."/>
            <person name="Culley D."/>
            <person name="Magnuson J.K."/>
            <person name="James T.Y."/>
            <person name="O'Malley M.A."/>
            <person name="Stajich J.E."/>
            <person name="Spatafora J.W."/>
            <person name="Visel A."/>
            <person name="Grigoriev I.V."/>
        </authorList>
    </citation>
    <scope>NUCLEOTIDE SEQUENCE [LARGE SCALE GENOMIC DNA]</scope>
    <source>
        <strain evidence="6 7">NRRL 2496</strain>
    </source>
</reference>
<proteinExistence type="inferred from homology"/>
<evidence type="ECO:0000256" key="3">
    <source>
        <dbReference type="ARBA" id="ARBA00023128"/>
    </source>
</evidence>
<dbReference type="Proteomes" id="UP000242180">
    <property type="component" value="Unassembled WGS sequence"/>
</dbReference>
<evidence type="ECO:0000256" key="5">
    <source>
        <dbReference type="SAM" id="Coils"/>
    </source>
</evidence>
<evidence type="ECO:0000313" key="7">
    <source>
        <dbReference type="Proteomes" id="UP000242180"/>
    </source>
</evidence>
<comment type="similarity">
    <text evidence="2 4">Belongs to the ATPase inhibitor family.</text>
</comment>
<evidence type="ECO:0000256" key="2">
    <source>
        <dbReference type="ARBA" id="ARBA00010901"/>
    </source>
</evidence>
<name>A0A1X2H9Z4_SYNRA</name>
<dbReference type="Pfam" id="PF04568">
    <property type="entry name" value="IATP"/>
    <property type="match status" value="1"/>
</dbReference>
<gene>
    <name evidence="6" type="ORF">BCR43DRAFT_515593</name>
</gene>
<protein>
    <recommendedName>
        <fullName evidence="4">ATPase inhibitor, mitochondrial</fullName>
    </recommendedName>
</protein>
<keyword evidence="3" id="KW-0496">Mitochondrion</keyword>
<sequence length="92" mass="10563">MNRLTTITRIFAKRAPRCQALSRRTIYGGTEGATAESKGGFSDKEKAVENQWMRMQDVEKLKVLRAALQEQKKTTETLKKELDNIAQKQYTK</sequence>
<organism evidence="6 7">
    <name type="scientific">Syncephalastrum racemosum</name>
    <name type="common">Filamentous fungus</name>
    <dbReference type="NCBI Taxonomy" id="13706"/>
    <lineage>
        <taxon>Eukaryota</taxon>
        <taxon>Fungi</taxon>
        <taxon>Fungi incertae sedis</taxon>
        <taxon>Mucoromycota</taxon>
        <taxon>Mucoromycotina</taxon>
        <taxon>Mucoromycetes</taxon>
        <taxon>Mucorales</taxon>
        <taxon>Syncephalastraceae</taxon>
        <taxon>Syncephalastrum</taxon>
    </lineage>
</organism>
<evidence type="ECO:0000256" key="4">
    <source>
        <dbReference type="RuleBase" id="RU368087"/>
    </source>
</evidence>
<dbReference type="InterPro" id="IPR007648">
    <property type="entry name" value="ATPase_inhibitor_mt"/>
</dbReference>
<evidence type="ECO:0000313" key="6">
    <source>
        <dbReference type="EMBL" id="ORY95465.1"/>
    </source>
</evidence>
<feature type="coiled-coil region" evidence="5">
    <location>
        <begin position="58"/>
        <end position="88"/>
    </location>
</feature>
<keyword evidence="5" id="KW-0175">Coiled coil</keyword>
<comment type="caution">
    <text evidence="6">The sequence shown here is derived from an EMBL/GenBank/DDBJ whole genome shotgun (WGS) entry which is preliminary data.</text>
</comment>
<dbReference type="InParanoid" id="A0A1X2H9Z4"/>
<dbReference type="AlphaFoldDB" id="A0A1X2H9Z4"/>
<comment type="subcellular location">
    <subcellularLocation>
        <location evidence="1">Mitochondrion</location>
    </subcellularLocation>
</comment>
<dbReference type="GO" id="GO:0005739">
    <property type="term" value="C:mitochondrion"/>
    <property type="evidence" value="ECO:0007669"/>
    <property type="project" value="UniProtKB-SubCell"/>
</dbReference>
<evidence type="ECO:0000256" key="1">
    <source>
        <dbReference type="ARBA" id="ARBA00004173"/>
    </source>
</evidence>
<dbReference type="OrthoDB" id="5532350at2759"/>
<dbReference type="OMA" id="IFAKRAP"/>
<dbReference type="EMBL" id="MCGN01000006">
    <property type="protein sequence ID" value="ORY95465.1"/>
    <property type="molecule type" value="Genomic_DNA"/>
</dbReference>
<accession>A0A1X2H9Z4</accession>